<dbReference type="OrthoDB" id="10255969at2759"/>
<keyword evidence="8" id="KW-1185">Reference proteome</keyword>
<dbReference type="RefSeq" id="XP_025376207.1">
    <property type="nucleotide sequence ID" value="XM_025521977.1"/>
</dbReference>
<proteinExistence type="inferred from homology"/>
<evidence type="ECO:0000256" key="1">
    <source>
        <dbReference type="ARBA" id="ARBA00005417"/>
    </source>
</evidence>
<feature type="compositionally biased region" description="Basic and acidic residues" evidence="5">
    <location>
        <begin position="281"/>
        <end position="290"/>
    </location>
</feature>
<evidence type="ECO:0000313" key="8">
    <source>
        <dbReference type="Proteomes" id="UP000245768"/>
    </source>
</evidence>
<dbReference type="SMART" id="SM00382">
    <property type="entry name" value="AAA"/>
    <property type="match status" value="1"/>
</dbReference>
<keyword evidence="4" id="KW-0067">ATP-binding</keyword>
<keyword evidence="7" id="KW-0378">Hydrolase</keyword>
<keyword evidence="3" id="KW-0547">Nucleotide-binding</keyword>
<dbReference type="PROSITE" id="PS50893">
    <property type="entry name" value="ABC_TRANSPORTER_2"/>
    <property type="match status" value="1"/>
</dbReference>
<dbReference type="PANTHER" id="PTHR43117">
    <property type="entry name" value="OSMOPROTECTANT IMPORT ATP-BINDING PROTEIN OSMV"/>
    <property type="match status" value="1"/>
</dbReference>
<dbReference type="GO" id="GO:0016887">
    <property type="term" value="F:ATP hydrolysis activity"/>
    <property type="evidence" value="ECO:0007669"/>
    <property type="project" value="InterPro"/>
</dbReference>
<comment type="similarity">
    <text evidence="1">Belongs to the ABC transporter superfamily.</text>
</comment>
<dbReference type="STRING" id="215250.A0A316YII1"/>
<dbReference type="InterPro" id="IPR003593">
    <property type="entry name" value="AAA+_ATPase"/>
</dbReference>
<sequence>MVPSPRLRLLRGFCSGPSRIVQAARRPPLFRLEDAIVKHLAAPPTLSLTIPDASDRIFALVGPSSSSGPGKALQLVLLSHILGQSRPQVAAATAAASDGAEPRMHGHLHPFVDDSRSLPSRIQHASFVRQHAGGSDFSNFTARYGALRGEDQTTLFEALMEVMGFHVGRIARANIVEDPLVDEQAEEGEQIPAAGESSQAKPHVLPSGIATPETRRAARAAKDRIEEYAKLFALDRPGPGAGHGVRLLDQPLVSLSNGQTRRARILSSLVKLHGRREIISGEEEQIRDKSASPSSPSSQSSLLLVLSEPYSGLDPPSRKRLTAVLGDLHRSGTRVVVLLRRQDEMPDIITDVIDVDSQGHLWLGSKQEWEKRRALAEGEGQHEETGIMAIERNHGEGKGTGRGEGLIELRDVSIQYGDKVVLDNISLALRPGSRMILQGDNGSGKTTLLSLLMGIHPMTFSLDPSKFRLFGRTRTSAENASKLLARKIGYFGPDLLAAFPRKGLESGGLRVVDAIGCGLEGTYARATWRPDQLEAIRALADRFKSTISFRMGPATMAADDRDEMLRRPFIDLTSGSQAVVLFMRAIIQRPRLLILDEPFQGMDSTQIDAVRHFLQDHQEEGGAEANWRKNLAVVLVSHFEHEWPSGFGEYMFLDQGRAIRRIGLSP</sequence>
<name>A0A316YII1_9BASI</name>
<dbReference type="Pfam" id="PF00005">
    <property type="entry name" value="ABC_tran"/>
    <property type="match status" value="1"/>
</dbReference>
<organism evidence="7 8">
    <name type="scientific">Acaromyces ingoldii</name>
    <dbReference type="NCBI Taxonomy" id="215250"/>
    <lineage>
        <taxon>Eukaryota</taxon>
        <taxon>Fungi</taxon>
        <taxon>Dikarya</taxon>
        <taxon>Basidiomycota</taxon>
        <taxon>Ustilaginomycotina</taxon>
        <taxon>Exobasidiomycetes</taxon>
        <taxon>Exobasidiales</taxon>
        <taxon>Cryptobasidiaceae</taxon>
        <taxon>Acaromyces</taxon>
    </lineage>
</organism>
<feature type="domain" description="ABC transporter" evidence="6">
    <location>
        <begin position="407"/>
        <end position="664"/>
    </location>
</feature>
<keyword evidence="2" id="KW-0813">Transport</keyword>
<dbReference type="PANTHER" id="PTHR43117:SF4">
    <property type="entry name" value="OSMOPROTECTANT IMPORT ATP-BINDING PROTEIN OSMV"/>
    <property type="match status" value="1"/>
</dbReference>
<protein>
    <submittedName>
        <fullName evidence="7">P-loop containing nucleoside triphosphate hydrolase protein</fullName>
    </submittedName>
</protein>
<reference evidence="7 8" key="1">
    <citation type="journal article" date="2018" name="Mol. Biol. Evol.">
        <title>Broad Genomic Sampling Reveals a Smut Pathogenic Ancestry of the Fungal Clade Ustilaginomycotina.</title>
        <authorList>
            <person name="Kijpornyongpan T."/>
            <person name="Mondo S.J."/>
            <person name="Barry K."/>
            <person name="Sandor L."/>
            <person name="Lee J."/>
            <person name="Lipzen A."/>
            <person name="Pangilinan J."/>
            <person name="LaButti K."/>
            <person name="Hainaut M."/>
            <person name="Henrissat B."/>
            <person name="Grigoriev I.V."/>
            <person name="Spatafora J.W."/>
            <person name="Aime M.C."/>
        </authorList>
    </citation>
    <scope>NUCLEOTIDE SEQUENCE [LARGE SCALE GENOMIC DNA]</scope>
    <source>
        <strain evidence="7 8">MCA 4198</strain>
    </source>
</reference>
<dbReference type="InterPro" id="IPR003439">
    <property type="entry name" value="ABC_transporter-like_ATP-bd"/>
</dbReference>
<dbReference type="InterPro" id="IPR027417">
    <property type="entry name" value="P-loop_NTPase"/>
</dbReference>
<evidence type="ECO:0000256" key="2">
    <source>
        <dbReference type="ARBA" id="ARBA00022448"/>
    </source>
</evidence>
<evidence type="ECO:0000256" key="5">
    <source>
        <dbReference type="SAM" id="MobiDB-lite"/>
    </source>
</evidence>
<evidence type="ECO:0000256" key="4">
    <source>
        <dbReference type="ARBA" id="ARBA00022840"/>
    </source>
</evidence>
<evidence type="ECO:0000256" key="3">
    <source>
        <dbReference type="ARBA" id="ARBA00022741"/>
    </source>
</evidence>
<dbReference type="GO" id="GO:0005524">
    <property type="term" value="F:ATP binding"/>
    <property type="evidence" value="ECO:0007669"/>
    <property type="project" value="UniProtKB-KW"/>
</dbReference>
<feature type="region of interest" description="Disordered" evidence="5">
    <location>
        <begin position="281"/>
        <end position="301"/>
    </location>
</feature>
<dbReference type="InParanoid" id="A0A316YII1"/>
<dbReference type="Gene3D" id="3.40.50.300">
    <property type="entry name" value="P-loop containing nucleotide triphosphate hydrolases"/>
    <property type="match status" value="2"/>
</dbReference>
<dbReference type="EMBL" id="KZ819637">
    <property type="protein sequence ID" value="PWN89009.1"/>
    <property type="molecule type" value="Genomic_DNA"/>
</dbReference>
<dbReference type="Proteomes" id="UP000245768">
    <property type="component" value="Unassembled WGS sequence"/>
</dbReference>
<feature type="compositionally biased region" description="Low complexity" evidence="5">
    <location>
        <begin position="291"/>
        <end position="301"/>
    </location>
</feature>
<dbReference type="SUPFAM" id="SSF52540">
    <property type="entry name" value="P-loop containing nucleoside triphosphate hydrolases"/>
    <property type="match status" value="2"/>
</dbReference>
<gene>
    <name evidence="7" type="ORF">FA10DRAFT_267615</name>
</gene>
<dbReference type="GeneID" id="37043893"/>
<feature type="region of interest" description="Disordered" evidence="5">
    <location>
        <begin position="183"/>
        <end position="207"/>
    </location>
</feature>
<dbReference type="FunCoup" id="A0A316YII1">
    <property type="interactions" value="65"/>
</dbReference>
<evidence type="ECO:0000259" key="6">
    <source>
        <dbReference type="PROSITE" id="PS50893"/>
    </source>
</evidence>
<evidence type="ECO:0000313" key="7">
    <source>
        <dbReference type="EMBL" id="PWN89009.1"/>
    </source>
</evidence>
<dbReference type="AlphaFoldDB" id="A0A316YII1"/>
<accession>A0A316YII1</accession>